<dbReference type="InterPro" id="IPR021508">
    <property type="entry name" value="Gp17-like"/>
</dbReference>
<proteinExistence type="predicted"/>
<sequence>MIKSPQQQIYDAVYLALLKLYPGAVYDYLPSEKTPYPFVVIGEQYEQDKETKTTLMGKTQITLHQWGTYKQRREITDMQLRIKSTARDIRKTENFSTRIKVLSGRTIPDNSTDSLLYHGILELEIQFI</sequence>
<gene>
    <name evidence="1" type="ORF">FMU92_07945</name>
</gene>
<dbReference type="Pfam" id="PF11367">
    <property type="entry name" value="Tail_completion_gp17"/>
    <property type="match status" value="1"/>
</dbReference>
<evidence type="ECO:0000313" key="1">
    <source>
        <dbReference type="EMBL" id="ECC0538304.1"/>
    </source>
</evidence>
<dbReference type="Gene3D" id="3.30.2000.30">
    <property type="match status" value="1"/>
</dbReference>
<protein>
    <submittedName>
        <fullName evidence="1">DUF3168 domain-containing protein</fullName>
    </submittedName>
</protein>
<organism evidence="1">
    <name type="scientific">Listeria monocytogenes</name>
    <dbReference type="NCBI Taxonomy" id="1639"/>
    <lineage>
        <taxon>Bacteria</taxon>
        <taxon>Bacillati</taxon>
        <taxon>Bacillota</taxon>
        <taxon>Bacilli</taxon>
        <taxon>Bacillales</taxon>
        <taxon>Listeriaceae</taxon>
        <taxon>Listeria</taxon>
    </lineage>
</organism>
<name>A0A6C7MRN4_LISMN</name>
<dbReference type="InterPro" id="IPR053745">
    <property type="entry name" value="Viral_Tail_Comp_sf"/>
</dbReference>
<dbReference type="EMBL" id="AAHZVJ010000002">
    <property type="protein sequence ID" value="ECC0538304.1"/>
    <property type="molecule type" value="Genomic_DNA"/>
</dbReference>
<reference evidence="1" key="1">
    <citation type="submission" date="2019-07" db="EMBL/GenBank/DDBJ databases">
        <authorList>
            <consortium name="GenomeTrakr: Next Generation Sequencing Network for Food Pathogen Tracability"/>
        </authorList>
    </citation>
    <scope>NUCLEOTIDE SEQUENCE</scope>
    <source>
        <strain evidence="1">CFSAN085147</strain>
    </source>
</reference>
<dbReference type="AlphaFoldDB" id="A0A6C7MRN4"/>
<comment type="caution">
    <text evidence="1">The sequence shown here is derived from an EMBL/GenBank/DDBJ whole genome shotgun (WGS) entry which is preliminary data.</text>
</comment>
<accession>A0A6C7MRN4</accession>